<evidence type="ECO:0000256" key="1">
    <source>
        <dbReference type="SAM" id="Phobius"/>
    </source>
</evidence>
<dbReference type="RefSeq" id="WP_034799055.1">
    <property type="nucleotide sequence ID" value="NZ_AWFF01000087.1"/>
</dbReference>
<dbReference type="STRING" id="1280946.HY29_05945"/>
<keyword evidence="1" id="KW-0812">Transmembrane</keyword>
<feature type="transmembrane region" description="Helical" evidence="1">
    <location>
        <begin position="6"/>
        <end position="30"/>
    </location>
</feature>
<accession>A0A062TTU5</accession>
<dbReference type="EMBL" id="AWFF01000087">
    <property type="protein sequence ID" value="KCZ51406.1"/>
    <property type="molecule type" value="Genomic_DNA"/>
</dbReference>
<keyword evidence="1" id="KW-1133">Transmembrane helix</keyword>
<dbReference type="AlphaFoldDB" id="A0A062TTU5"/>
<comment type="caution">
    <text evidence="2">The sequence shown here is derived from an EMBL/GenBank/DDBJ whole genome shotgun (WGS) entry which is preliminary data.</text>
</comment>
<sequence>MRKIETLVTVLTFIAAVTITLTALLAIILWREAVRRVQSARIVRVARTKSATLRLLSFASEQQAACPALPPVAHADQQIRSQPLPQAH</sequence>
<keyword evidence="1" id="KW-0472">Membrane</keyword>
<evidence type="ECO:0000313" key="3">
    <source>
        <dbReference type="Proteomes" id="UP000027037"/>
    </source>
</evidence>
<gene>
    <name evidence="2" type="ORF">HY29_05945</name>
</gene>
<dbReference type="Proteomes" id="UP000027037">
    <property type="component" value="Unassembled WGS sequence"/>
</dbReference>
<name>A0A062TTU5_9PROT</name>
<proteinExistence type="predicted"/>
<organism evidence="2 3">
    <name type="scientific">Hyphomonas beringensis</name>
    <dbReference type="NCBI Taxonomy" id="1280946"/>
    <lineage>
        <taxon>Bacteria</taxon>
        <taxon>Pseudomonadati</taxon>
        <taxon>Pseudomonadota</taxon>
        <taxon>Alphaproteobacteria</taxon>
        <taxon>Hyphomonadales</taxon>
        <taxon>Hyphomonadaceae</taxon>
        <taxon>Hyphomonas</taxon>
    </lineage>
</organism>
<protein>
    <submittedName>
        <fullName evidence="2">Uncharacterized protein</fullName>
    </submittedName>
</protein>
<reference evidence="2 3" key="1">
    <citation type="journal article" date="2014" name="Antonie Van Leeuwenhoek">
        <title>Hyphomonas beringensis sp. nov. and Hyphomonas chukchiensis sp. nov., isolated from surface seawater of the Bering Sea and Chukchi Sea.</title>
        <authorList>
            <person name="Li C."/>
            <person name="Lai Q."/>
            <person name="Li G."/>
            <person name="Dong C."/>
            <person name="Wang J."/>
            <person name="Liao Y."/>
            <person name="Shao Z."/>
        </authorList>
    </citation>
    <scope>NUCLEOTIDE SEQUENCE [LARGE SCALE GENOMIC DNA]</scope>
    <source>
        <strain evidence="2 3">25B14_1</strain>
    </source>
</reference>
<keyword evidence="3" id="KW-1185">Reference proteome</keyword>
<evidence type="ECO:0000313" key="2">
    <source>
        <dbReference type="EMBL" id="KCZ51406.1"/>
    </source>
</evidence>